<dbReference type="GO" id="GO:0046943">
    <property type="term" value="F:carboxylic acid transmembrane transporter activity"/>
    <property type="evidence" value="ECO:0007669"/>
    <property type="project" value="TreeGrafter"/>
</dbReference>
<gene>
    <name evidence="7" type="ORF">A5481_10200</name>
</gene>
<dbReference type="Gene3D" id="1.20.1250.20">
    <property type="entry name" value="MFS general substrate transporter like domains"/>
    <property type="match status" value="1"/>
</dbReference>
<dbReference type="RefSeq" id="WP_064503928.1">
    <property type="nucleotide sequence ID" value="NZ_LWHQ01000017.1"/>
</dbReference>
<feature type="transmembrane region" description="Helical" evidence="5">
    <location>
        <begin position="63"/>
        <end position="81"/>
    </location>
</feature>
<feature type="transmembrane region" description="Helical" evidence="5">
    <location>
        <begin position="290"/>
        <end position="313"/>
    </location>
</feature>
<comment type="caution">
    <text evidence="7">The sequence shown here is derived from an EMBL/GenBank/DDBJ whole genome shotgun (WGS) entry which is preliminary data.</text>
</comment>
<name>A0A179SBP7_9HYPH</name>
<reference evidence="7 8" key="1">
    <citation type="submission" date="2016-04" db="EMBL/GenBank/DDBJ databases">
        <authorList>
            <person name="Evans L.H."/>
            <person name="Alamgir A."/>
            <person name="Owens N."/>
            <person name="Weber N.D."/>
            <person name="Virtaneva K."/>
            <person name="Barbian K."/>
            <person name="Babar A."/>
            <person name="Rosenke K."/>
        </authorList>
    </citation>
    <scope>NUCLEOTIDE SEQUENCE [LARGE SCALE GENOMIC DNA]</scope>
    <source>
        <strain evidence="7 8">PMB02</strain>
    </source>
</reference>
<comment type="subcellular location">
    <subcellularLocation>
        <location evidence="1">Membrane</location>
        <topology evidence="1">Multi-pass membrane protein</topology>
    </subcellularLocation>
</comment>
<dbReference type="Proteomes" id="UP000078316">
    <property type="component" value="Unassembled WGS sequence"/>
</dbReference>
<dbReference type="AlphaFoldDB" id="A0A179SBP7"/>
<sequence length="455" mass="46443">MAIAQDASDPRAAIRQGAMTPFQVAAVAVCVLICALDGFDVLVVAFTAASIAKDFALKPTDLGLLFSAGLAGMGLGALLIAPLSDRFGRRTTLLLCLAILCTGMLAAAAAGTLTELALVRLFTGLGIGGGLATVNIVVAEYATDRWRNLSISLMSLGYPLGATLGGAFSVYLIAAYGWRSVYVFGGLVALALVPAVLAFLPESLDYLIARRPAGALPKVNRVLARLGRPALAALPAPLRAEAEAGTSLAAIARPPYRTRTLAACAAYFCVMTTCYFFLSWTPKVLTELGLGVSGGISGAMLMNLGGAVGCLLFGFVARKAGTRRLAAAFMAGLFLAATLFGHVPATPAALLAAALAIGFCLYGSINAMYAVVPPIFPAPVRTTGTGLAMSVGRLGAVTGPALAGMLMAAGWERPDYCMALALPMLAAALCLRWVAAGEPEAPAATLPANASAVRG</sequence>
<feature type="transmembrane region" description="Helical" evidence="5">
    <location>
        <begin position="93"/>
        <end position="111"/>
    </location>
</feature>
<evidence type="ECO:0000313" key="8">
    <source>
        <dbReference type="Proteomes" id="UP000078316"/>
    </source>
</evidence>
<evidence type="ECO:0000313" key="7">
    <source>
        <dbReference type="EMBL" id="OAS25277.1"/>
    </source>
</evidence>
<dbReference type="PROSITE" id="PS50850">
    <property type="entry name" value="MFS"/>
    <property type="match status" value="1"/>
</dbReference>
<dbReference type="GO" id="GO:0005886">
    <property type="term" value="C:plasma membrane"/>
    <property type="evidence" value="ECO:0007669"/>
    <property type="project" value="TreeGrafter"/>
</dbReference>
<evidence type="ECO:0000256" key="3">
    <source>
        <dbReference type="ARBA" id="ARBA00022989"/>
    </source>
</evidence>
<feature type="transmembrane region" description="Helical" evidence="5">
    <location>
        <begin position="325"/>
        <end position="343"/>
    </location>
</feature>
<dbReference type="PANTHER" id="PTHR23508">
    <property type="entry name" value="CARBOXYLIC ACID TRANSPORTER PROTEIN HOMOLOG"/>
    <property type="match status" value="1"/>
</dbReference>
<dbReference type="OrthoDB" id="9784658at2"/>
<dbReference type="EMBL" id="LWHQ01000017">
    <property type="protein sequence ID" value="OAS25277.1"/>
    <property type="molecule type" value="Genomic_DNA"/>
</dbReference>
<keyword evidence="4 5" id="KW-0472">Membrane</keyword>
<dbReference type="Pfam" id="PF07690">
    <property type="entry name" value="MFS_1"/>
    <property type="match status" value="1"/>
</dbReference>
<feature type="transmembrane region" description="Helical" evidence="5">
    <location>
        <begin position="117"/>
        <end position="139"/>
    </location>
</feature>
<dbReference type="InterPro" id="IPR011701">
    <property type="entry name" value="MFS"/>
</dbReference>
<keyword evidence="2 5" id="KW-0812">Transmembrane</keyword>
<proteinExistence type="predicted"/>
<keyword evidence="3 5" id="KW-1133">Transmembrane helix</keyword>
<feature type="transmembrane region" description="Helical" evidence="5">
    <location>
        <begin position="24"/>
        <end position="51"/>
    </location>
</feature>
<evidence type="ECO:0000256" key="4">
    <source>
        <dbReference type="ARBA" id="ARBA00023136"/>
    </source>
</evidence>
<feature type="domain" description="Major facilitator superfamily (MFS) profile" evidence="6">
    <location>
        <begin position="26"/>
        <end position="438"/>
    </location>
</feature>
<dbReference type="InterPro" id="IPR036259">
    <property type="entry name" value="MFS_trans_sf"/>
</dbReference>
<feature type="transmembrane region" description="Helical" evidence="5">
    <location>
        <begin position="260"/>
        <end position="278"/>
    </location>
</feature>
<organism evidence="7 8">
    <name type="scientific">Methylobacterium platani</name>
    <dbReference type="NCBI Taxonomy" id="427683"/>
    <lineage>
        <taxon>Bacteria</taxon>
        <taxon>Pseudomonadati</taxon>
        <taxon>Pseudomonadota</taxon>
        <taxon>Alphaproteobacteria</taxon>
        <taxon>Hyphomicrobiales</taxon>
        <taxon>Methylobacteriaceae</taxon>
        <taxon>Methylobacterium</taxon>
    </lineage>
</organism>
<evidence type="ECO:0000256" key="2">
    <source>
        <dbReference type="ARBA" id="ARBA00022692"/>
    </source>
</evidence>
<dbReference type="STRING" id="427683.A5481_10200"/>
<dbReference type="SUPFAM" id="SSF103473">
    <property type="entry name" value="MFS general substrate transporter"/>
    <property type="match status" value="1"/>
</dbReference>
<feature type="transmembrane region" description="Helical" evidence="5">
    <location>
        <begin position="151"/>
        <end position="174"/>
    </location>
</feature>
<evidence type="ECO:0000259" key="6">
    <source>
        <dbReference type="PROSITE" id="PS50850"/>
    </source>
</evidence>
<dbReference type="PANTHER" id="PTHR23508:SF10">
    <property type="entry name" value="CARBOXYLIC ACID TRANSPORTER PROTEIN HOMOLOG"/>
    <property type="match status" value="1"/>
</dbReference>
<protein>
    <recommendedName>
        <fullName evidence="6">Major facilitator superfamily (MFS) profile domain-containing protein</fullName>
    </recommendedName>
</protein>
<dbReference type="InterPro" id="IPR020846">
    <property type="entry name" value="MFS_dom"/>
</dbReference>
<feature type="transmembrane region" description="Helical" evidence="5">
    <location>
        <begin position="180"/>
        <end position="200"/>
    </location>
</feature>
<feature type="transmembrane region" description="Helical" evidence="5">
    <location>
        <begin position="349"/>
        <end position="372"/>
    </location>
</feature>
<evidence type="ECO:0000256" key="1">
    <source>
        <dbReference type="ARBA" id="ARBA00004141"/>
    </source>
</evidence>
<accession>A0A179SBP7</accession>
<evidence type="ECO:0000256" key="5">
    <source>
        <dbReference type="SAM" id="Phobius"/>
    </source>
</evidence>